<evidence type="ECO:0000256" key="1">
    <source>
        <dbReference type="ARBA" id="ARBA00008520"/>
    </source>
</evidence>
<dbReference type="RefSeq" id="WP_345031424.1">
    <property type="nucleotide sequence ID" value="NZ_BAABEY010000031.1"/>
</dbReference>
<dbReference type="PANTHER" id="PTHR30006">
    <property type="entry name" value="THIAMINE-BINDING PERIPLASMIC PROTEIN-RELATED"/>
    <property type="match status" value="1"/>
</dbReference>
<dbReference type="EMBL" id="BAABEY010000031">
    <property type="protein sequence ID" value="GAA4444278.1"/>
    <property type="molecule type" value="Genomic_DNA"/>
</dbReference>
<feature type="signal peptide" evidence="3">
    <location>
        <begin position="1"/>
        <end position="19"/>
    </location>
</feature>
<evidence type="ECO:0000313" key="4">
    <source>
        <dbReference type="EMBL" id="GAA4444278.1"/>
    </source>
</evidence>
<comment type="caution">
    <text evidence="4">The sequence shown here is derived from an EMBL/GenBank/DDBJ whole genome shotgun (WGS) entry which is preliminary data.</text>
</comment>
<evidence type="ECO:0000256" key="2">
    <source>
        <dbReference type="ARBA" id="ARBA00022729"/>
    </source>
</evidence>
<dbReference type="PROSITE" id="PS51257">
    <property type="entry name" value="PROKAR_LIPOPROTEIN"/>
    <property type="match status" value="1"/>
</dbReference>
<dbReference type="Gene3D" id="3.40.190.10">
    <property type="entry name" value="Periplasmic binding protein-like II"/>
    <property type="match status" value="2"/>
</dbReference>
<proteinExistence type="inferred from homology"/>
<keyword evidence="2 3" id="KW-0732">Signal</keyword>
<dbReference type="PANTHER" id="PTHR30006:SF15">
    <property type="entry name" value="IRON-UTILIZATION PERIPLASMIC PROTEIN"/>
    <property type="match status" value="1"/>
</dbReference>
<evidence type="ECO:0000256" key="3">
    <source>
        <dbReference type="SAM" id="SignalP"/>
    </source>
</evidence>
<dbReference type="CDD" id="cd13542">
    <property type="entry name" value="PBP2_FutA1_ilke"/>
    <property type="match status" value="1"/>
</dbReference>
<accession>A0ABP8M6P6</accession>
<dbReference type="InterPro" id="IPR026045">
    <property type="entry name" value="Ferric-bd"/>
</dbReference>
<name>A0ABP8M6P6_9BACT</name>
<dbReference type="PIRSF" id="PIRSF002825">
    <property type="entry name" value="CfbpA"/>
    <property type="match status" value="1"/>
</dbReference>
<dbReference type="Pfam" id="PF13343">
    <property type="entry name" value="SBP_bac_6"/>
    <property type="match status" value="1"/>
</dbReference>
<gene>
    <name evidence="4" type="ORF">GCM10023091_34180</name>
</gene>
<keyword evidence="5" id="KW-1185">Reference proteome</keyword>
<evidence type="ECO:0000313" key="5">
    <source>
        <dbReference type="Proteomes" id="UP001501508"/>
    </source>
</evidence>
<dbReference type="SUPFAM" id="SSF53850">
    <property type="entry name" value="Periplasmic binding protein-like II"/>
    <property type="match status" value="1"/>
</dbReference>
<reference evidence="5" key="1">
    <citation type="journal article" date="2019" name="Int. J. Syst. Evol. Microbiol.">
        <title>The Global Catalogue of Microorganisms (GCM) 10K type strain sequencing project: providing services to taxonomists for standard genome sequencing and annotation.</title>
        <authorList>
            <consortium name="The Broad Institute Genomics Platform"/>
            <consortium name="The Broad Institute Genome Sequencing Center for Infectious Disease"/>
            <person name="Wu L."/>
            <person name="Ma J."/>
        </authorList>
    </citation>
    <scope>NUCLEOTIDE SEQUENCE [LARGE SCALE GENOMIC DNA]</scope>
    <source>
        <strain evidence="5">JCM 31920</strain>
    </source>
</reference>
<organism evidence="4 5">
    <name type="scientific">Ravibacter arvi</name>
    <dbReference type="NCBI Taxonomy" id="2051041"/>
    <lineage>
        <taxon>Bacteria</taxon>
        <taxon>Pseudomonadati</taxon>
        <taxon>Bacteroidota</taxon>
        <taxon>Cytophagia</taxon>
        <taxon>Cytophagales</taxon>
        <taxon>Spirosomataceae</taxon>
        <taxon>Ravibacter</taxon>
    </lineage>
</organism>
<dbReference type="Proteomes" id="UP001501508">
    <property type="component" value="Unassembled WGS sequence"/>
</dbReference>
<sequence>MFKISSILQILVFSSVWLACTGSKEEQVVNVYTHRHYEADNELYKKFTDETGIRVNVINANADELIQRLESEGANSPADVLIAVDGGRLNRAIDKGLLQPVISETLNRQVPEMFREPGGHWYAMTYRARIIVSSKDRVPAGEIKNYEDLSDPKWKGKILVRSSEHVYNQSLTASILLADGQEKTEAWARGLVANLARAPKGNDRDQVKAIAAGEGDVAIVNSYYIGLMLNSENEEEKKAANGITLIFPNQDNRGTHINISAAGVTKHAPNKDNAVKFLEFLSGKTAQGVFAGANYEYPVNPEVPFSPVLESWGTFKKDTASVARIGRSNEKAVLLMETAGWK</sequence>
<comment type="similarity">
    <text evidence="1">Belongs to the bacterial solute-binding protein 1 family.</text>
</comment>
<feature type="chain" id="PRO_5046926500" evidence="3">
    <location>
        <begin position="20"/>
        <end position="342"/>
    </location>
</feature>
<protein>
    <submittedName>
        <fullName evidence="4">Fe(3+) ABC transporter substrate-binding protein</fullName>
    </submittedName>
</protein>